<sequence length="177" mass="20586">MAQQKHCVIYRETAHSHLKLVGKLYDQCQDTLVQFGTFLGSTYTVEEYMERLPSIHSMLQEYHIHSDVAFFLARPMFSHQINQKYDQLRKADPNTKKLTTTQKLSKYLEATASVMVPIVESVRPLHPPKVWEDVSPQFLVTFWSLSMYDLQVPAESYQKEIAKLKLLASQVMESKEM</sequence>
<dbReference type="GO" id="GO:0006397">
    <property type="term" value="P:mRNA processing"/>
    <property type="evidence" value="ECO:0007669"/>
    <property type="project" value="InterPro"/>
</dbReference>
<dbReference type="InterPro" id="IPR021418">
    <property type="entry name" value="THO_THOC2_C"/>
</dbReference>
<accession>A0A1B0CNM8</accession>
<feature type="domain" description="THO complex subunitTHOC2 C-terminal" evidence="2">
    <location>
        <begin position="131"/>
        <end position="175"/>
    </location>
</feature>
<organism evidence="3 4">
    <name type="scientific">Lutzomyia longipalpis</name>
    <name type="common">Sand fly</name>
    <dbReference type="NCBI Taxonomy" id="7200"/>
    <lineage>
        <taxon>Eukaryota</taxon>
        <taxon>Metazoa</taxon>
        <taxon>Ecdysozoa</taxon>
        <taxon>Arthropoda</taxon>
        <taxon>Hexapoda</taxon>
        <taxon>Insecta</taxon>
        <taxon>Pterygota</taxon>
        <taxon>Neoptera</taxon>
        <taxon>Endopterygota</taxon>
        <taxon>Diptera</taxon>
        <taxon>Nematocera</taxon>
        <taxon>Psychodoidea</taxon>
        <taxon>Psychodidae</taxon>
        <taxon>Lutzomyia</taxon>
        <taxon>Lutzomyia</taxon>
    </lineage>
</organism>
<dbReference type="PANTHER" id="PTHR21597:SF0">
    <property type="entry name" value="THO COMPLEX SUBUNIT 2"/>
    <property type="match status" value="1"/>
</dbReference>
<evidence type="ECO:0000259" key="2">
    <source>
        <dbReference type="Pfam" id="PF11262"/>
    </source>
</evidence>
<dbReference type="EMBL" id="AJWK01020538">
    <property type="status" value="NOT_ANNOTATED_CDS"/>
    <property type="molecule type" value="Genomic_DNA"/>
</dbReference>
<protein>
    <recommendedName>
        <fullName evidence="2">THO complex subunitTHOC2 C-terminal domain-containing protein</fullName>
    </recommendedName>
</protein>
<dbReference type="GO" id="GO:0006406">
    <property type="term" value="P:mRNA export from nucleus"/>
    <property type="evidence" value="ECO:0007669"/>
    <property type="project" value="InterPro"/>
</dbReference>
<evidence type="ECO:0000313" key="3">
    <source>
        <dbReference type="EnsemblMetazoa" id="LLOJ006350-PA"/>
    </source>
</evidence>
<proteinExistence type="predicted"/>
<dbReference type="VEuPathDB" id="VectorBase:LLONM1_010740"/>
<dbReference type="AlphaFoldDB" id="A0A1B0CNM8"/>
<name>A0A1B0CNM8_LUTLO</name>
<dbReference type="GO" id="GO:0000445">
    <property type="term" value="C:THO complex part of transcription export complex"/>
    <property type="evidence" value="ECO:0007669"/>
    <property type="project" value="TreeGrafter"/>
</dbReference>
<dbReference type="Proteomes" id="UP000092461">
    <property type="component" value="Unassembled WGS sequence"/>
</dbReference>
<keyword evidence="4" id="KW-1185">Reference proteome</keyword>
<comment type="subunit">
    <text evidence="1">Component of the THO subcomplex, which is composed of THOC1, THOC2, THOC3, THOC5, THOC6 and THOC7. The THO subcomplex interacts with DDX39B to form the THO-DDX39B complex which multimerizes into a 28-subunit tetrameric assembly. Component of the transcription/export (TREX) complex at least composed of ALYREF/THOC4, DDX39B, SARNP/CIP29, CHTOP and the THO subcomplex; in the complex interacts with THOC1, THOC3, THOC5, THOC7 and DDX39B. TREX seems to have a dynamic structure involving ATP-dependent remodeling. Interacts with POLDIP3 and ZC3H11A.</text>
</comment>
<dbReference type="GO" id="GO:0003729">
    <property type="term" value="F:mRNA binding"/>
    <property type="evidence" value="ECO:0007669"/>
    <property type="project" value="TreeGrafter"/>
</dbReference>
<dbReference type="PANTHER" id="PTHR21597">
    <property type="entry name" value="THO2 PROTEIN"/>
    <property type="match status" value="1"/>
</dbReference>
<dbReference type="EnsemblMetazoa" id="LLOJ006350-RA">
    <property type="protein sequence ID" value="LLOJ006350-PA"/>
    <property type="gene ID" value="LLOJ006350"/>
</dbReference>
<dbReference type="SUPFAM" id="SSF52283">
    <property type="entry name" value="Formate/glycerate dehydrogenase catalytic domain-like"/>
    <property type="match status" value="1"/>
</dbReference>
<dbReference type="EMBL" id="AJWK01020539">
    <property type="status" value="NOT_ANNOTATED_CDS"/>
    <property type="molecule type" value="Genomic_DNA"/>
</dbReference>
<reference evidence="3" key="1">
    <citation type="submission" date="2020-05" db="UniProtKB">
        <authorList>
            <consortium name="EnsemblMetazoa"/>
        </authorList>
    </citation>
    <scope>IDENTIFICATION</scope>
    <source>
        <strain evidence="3">Jacobina</strain>
    </source>
</reference>
<dbReference type="VEuPathDB" id="VectorBase:LLOJ006350"/>
<dbReference type="InterPro" id="IPR040007">
    <property type="entry name" value="Tho2"/>
</dbReference>
<evidence type="ECO:0000313" key="4">
    <source>
        <dbReference type="Proteomes" id="UP000092461"/>
    </source>
</evidence>
<dbReference type="Pfam" id="PF11262">
    <property type="entry name" value="Tho2"/>
    <property type="match status" value="1"/>
</dbReference>
<evidence type="ECO:0000256" key="1">
    <source>
        <dbReference type="ARBA" id="ARBA00047033"/>
    </source>
</evidence>